<dbReference type="GO" id="GO:0006400">
    <property type="term" value="P:tRNA modification"/>
    <property type="evidence" value="ECO:0007669"/>
    <property type="project" value="InterPro"/>
</dbReference>
<evidence type="ECO:0000313" key="3">
    <source>
        <dbReference type="EMBL" id="RUP51180.1"/>
    </source>
</evidence>
<keyword evidence="4" id="KW-1185">Reference proteome</keyword>
<dbReference type="InterPro" id="IPR004114">
    <property type="entry name" value="THUMP_dom"/>
</dbReference>
<feature type="domain" description="THUMP" evidence="2">
    <location>
        <begin position="240"/>
        <end position="356"/>
    </location>
</feature>
<name>A0A433DJY4_9FUNG</name>
<dbReference type="PROSITE" id="PS51165">
    <property type="entry name" value="THUMP"/>
    <property type="match status" value="1"/>
</dbReference>
<dbReference type="AlphaFoldDB" id="A0A433DJY4"/>
<dbReference type="Gene3D" id="3.30.2300.10">
    <property type="entry name" value="THUMP superfamily"/>
    <property type="match status" value="1"/>
</dbReference>
<dbReference type="InterPro" id="IPR040183">
    <property type="entry name" value="THUMPD1-like"/>
</dbReference>
<evidence type="ECO:0000256" key="1">
    <source>
        <dbReference type="PROSITE-ProRule" id="PRU00529"/>
    </source>
</evidence>
<dbReference type="SUPFAM" id="SSF143437">
    <property type="entry name" value="THUMP domain-like"/>
    <property type="match status" value="1"/>
</dbReference>
<evidence type="ECO:0000259" key="2">
    <source>
        <dbReference type="PROSITE" id="PS51165"/>
    </source>
</evidence>
<proteinExistence type="predicted"/>
<sequence>MPLIDSCPTSPQRNRLRQLLTHDPFDPHPILSKKSRHQRASIFANFLVEKFGVPFLNSGSGVLDVAGGKGDIELELTRLGIRCTLVEPRDDVWEEAGDERIRKKKNGKEVRLKKDKKKIHGHGGPEPHNLFFTHLNTILPPADDPAFPLDPPLAEALRTCSILIGLHPDAATDSIVDHALANEKSFAIIPCCVFKHTNEERRQWKENGAEREVSTYEDLCEYLYWKVRTVSGNTRTIKREWVEFVGRNTVLLGRRFIPLDYFCAVTLEDIQTTARHAIELKFPFPSAASLTNLEDLPKSTVAIVIEIRNNQTIKKEDILRTVADFIPSHCKVQLTNPDFVILVSVFKSMCGLSIIPDYYKHRKYNMSVILNDVGE</sequence>
<comment type="caution">
    <text evidence="3">The sequence shown here is derived from an EMBL/GenBank/DDBJ whole genome shotgun (WGS) entry which is preliminary data.</text>
</comment>
<dbReference type="GO" id="GO:0003723">
    <property type="term" value="F:RNA binding"/>
    <property type="evidence" value="ECO:0007669"/>
    <property type="project" value="UniProtKB-UniRule"/>
</dbReference>
<dbReference type="EMBL" id="RBNI01000897">
    <property type="protein sequence ID" value="RUP51180.1"/>
    <property type="molecule type" value="Genomic_DNA"/>
</dbReference>
<protein>
    <recommendedName>
        <fullName evidence="2">THUMP domain-containing protein</fullName>
    </recommendedName>
</protein>
<dbReference type="CDD" id="cd11717">
    <property type="entry name" value="THUMP_THUMPD1_like"/>
    <property type="match status" value="1"/>
</dbReference>
<dbReference type="PANTHER" id="PTHR36971">
    <property type="entry name" value="UNNAMED PRODUCT"/>
    <property type="match status" value="1"/>
</dbReference>
<evidence type="ECO:0000313" key="4">
    <source>
        <dbReference type="Proteomes" id="UP000268093"/>
    </source>
</evidence>
<reference evidence="3 4" key="1">
    <citation type="journal article" date="2018" name="New Phytol.">
        <title>Phylogenomics of Endogonaceae and evolution of mycorrhizas within Mucoromycota.</title>
        <authorList>
            <person name="Chang Y."/>
            <person name="Desiro A."/>
            <person name="Na H."/>
            <person name="Sandor L."/>
            <person name="Lipzen A."/>
            <person name="Clum A."/>
            <person name="Barry K."/>
            <person name="Grigoriev I.V."/>
            <person name="Martin F.M."/>
            <person name="Stajich J.E."/>
            <person name="Smith M.E."/>
            <person name="Bonito G."/>
            <person name="Spatafora J.W."/>
        </authorList>
    </citation>
    <scope>NUCLEOTIDE SEQUENCE [LARGE SCALE GENOMIC DNA]</scope>
    <source>
        <strain evidence="3 4">GMNB39</strain>
    </source>
</reference>
<dbReference type="PANTHER" id="PTHR36971:SF3">
    <property type="entry name" value="C3H1-TYPE DOMAIN-CONTAINING PROTEIN"/>
    <property type="match status" value="1"/>
</dbReference>
<dbReference type="OrthoDB" id="7459479at2759"/>
<accession>A0A433DJY4</accession>
<dbReference type="Proteomes" id="UP000268093">
    <property type="component" value="Unassembled WGS sequence"/>
</dbReference>
<keyword evidence="1" id="KW-0694">RNA-binding</keyword>
<gene>
    <name evidence="3" type="ORF">BC936DRAFT_149501</name>
</gene>
<organism evidence="3 4">
    <name type="scientific">Jimgerdemannia flammicorona</name>
    <dbReference type="NCBI Taxonomy" id="994334"/>
    <lineage>
        <taxon>Eukaryota</taxon>
        <taxon>Fungi</taxon>
        <taxon>Fungi incertae sedis</taxon>
        <taxon>Mucoromycota</taxon>
        <taxon>Mucoromycotina</taxon>
        <taxon>Endogonomycetes</taxon>
        <taxon>Endogonales</taxon>
        <taxon>Endogonaceae</taxon>
        <taxon>Jimgerdemannia</taxon>
    </lineage>
</organism>
<dbReference type="Pfam" id="PF02926">
    <property type="entry name" value="THUMP"/>
    <property type="match status" value="1"/>
</dbReference>